<evidence type="ECO:0000313" key="2">
    <source>
        <dbReference type="EMBL" id="SNC73675.1"/>
    </source>
</evidence>
<keyword evidence="2" id="KW-0413">Isomerase</keyword>
<sequence length="134" mass="14646">MNPTERPTQSPAERAAALEAAVRAYYRAVDADDLEALLALFTPDAVYERPGYEPFEGHEALRAFYAGDRVIASGEHVLESVVADPATSQVACHGRFEGTLKDGSATAVRFADFYELDDVARFTRRTTFFGVPAV</sequence>
<feature type="domain" description="SnoaL-like" evidence="1">
    <location>
        <begin position="22"/>
        <end position="118"/>
    </location>
</feature>
<organism evidence="2 3">
    <name type="scientific">Kytococcus aerolatus</name>
    <dbReference type="NCBI Taxonomy" id="592308"/>
    <lineage>
        <taxon>Bacteria</taxon>
        <taxon>Bacillati</taxon>
        <taxon>Actinomycetota</taxon>
        <taxon>Actinomycetes</taxon>
        <taxon>Micrococcales</taxon>
        <taxon>Kytococcaceae</taxon>
        <taxon>Kytococcus</taxon>
    </lineage>
</organism>
<dbReference type="RefSeq" id="WP_088819059.1">
    <property type="nucleotide sequence ID" value="NZ_FYEZ01000003.1"/>
</dbReference>
<evidence type="ECO:0000313" key="3">
    <source>
        <dbReference type="Proteomes" id="UP000198122"/>
    </source>
</evidence>
<name>A0A212U5X9_9MICO</name>
<dbReference type="Gene3D" id="3.10.450.50">
    <property type="match status" value="1"/>
</dbReference>
<dbReference type="Proteomes" id="UP000198122">
    <property type="component" value="Unassembled WGS sequence"/>
</dbReference>
<accession>A0A212U5X9</accession>
<dbReference type="InterPro" id="IPR037401">
    <property type="entry name" value="SnoaL-like"/>
</dbReference>
<evidence type="ECO:0000259" key="1">
    <source>
        <dbReference type="Pfam" id="PF12680"/>
    </source>
</evidence>
<dbReference type="GO" id="GO:0016853">
    <property type="term" value="F:isomerase activity"/>
    <property type="evidence" value="ECO:0007669"/>
    <property type="project" value="UniProtKB-KW"/>
</dbReference>
<dbReference type="InterPro" id="IPR032710">
    <property type="entry name" value="NTF2-like_dom_sf"/>
</dbReference>
<proteinExistence type="predicted"/>
<protein>
    <submittedName>
        <fullName evidence="2">Ketosteroid isomerase-related protein</fullName>
    </submittedName>
</protein>
<keyword evidence="3" id="KW-1185">Reference proteome</keyword>
<dbReference type="Pfam" id="PF12680">
    <property type="entry name" value="SnoaL_2"/>
    <property type="match status" value="1"/>
</dbReference>
<gene>
    <name evidence="2" type="ORF">SAMN05445756_2087</name>
</gene>
<dbReference type="OrthoDB" id="4772778at2"/>
<dbReference type="EMBL" id="FYEZ01000003">
    <property type="protein sequence ID" value="SNC73675.1"/>
    <property type="molecule type" value="Genomic_DNA"/>
</dbReference>
<dbReference type="CDD" id="cd00531">
    <property type="entry name" value="NTF2_like"/>
    <property type="match status" value="1"/>
</dbReference>
<dbReference type="AlphaFoldDB" id="A0A212U5X9"/>
<reference evidence="2 3" key="1">
    <citation type="submission" date="2017-06" db="EMBL/GenBank/DDBJ databases">
        <authorList>
            <person name="Kim H.J."/>
            <person name="Triplett B.A."/>
        </authorList>
    </citation>
    <scope>NUCLEOTIDE SEQUENCE [LARGE SCALE GENOMIC DNA]</scope>
    <source>
        <strain evidence="2 3">DSM 22179</strain>
    </source>
</reference>
<dbReference type="SUPFAM" id="SSF54427">
    <property type="entry name" value="NTF2-like"/>
    <property type="match status" value="1"/>
</dbReference>